<dbReference type="SUPFAM" id="SSF51905">
    <property type="entry name" value="FAD/NAD(P)-binding domain"/>
    <property type="match status" value="1"/>
</dbReference>
<sequence>MQDWSTEHWTSPPQVHRLNDYDHFGHPLYQRPTLDGRLHWASTETSTEYAGHIEGALTAGLRAAQAVLNGQASANRR</sequence>
<evidence type="ECO:0000259" key="2">
    <source>
        <dbReference type="Pfam" id="PF01593"/>
    </source>
</evidence>
<gene>
    <name evidence="3" type="ORF">Atai01_46680</name>
</gene>
<dbReference type="GO" id="GO:0016491">
    <property type="term" value="F:oxidoreductase activity"/>
    <property type="evidence" value="ECO:0007669"/>
    <property type="project" value="InterPro"/>
</dbReference>
<accession>A0A9W6VI57</accession>
<protein>
    <recommendedName>
        <fullName evidence="2">Amine oxidase domain-containing protein</fullName>
    </recommendedName>
</protein>
<evidence type="ECO:0000313" key="4">
    <source>
        <dbReference type="Proteomes" id="UP001165136"/>
    </source>
</evidence>
<dbReference type="Proteomes" id="UP001165136">
    <property type="component" value="Unassembled WGS sequence"/>
</dbReference>
<reference evidence="3" key="1">
    <citation type="submission" date="2023-03" db="EMBL/GenBank/DDBJ databases">
        <title>Amycolatopsis taiwanensis NBRC 103393.</title>
        <authorList>
            <person name="Ichikawa N."/>
            <person name="Sato H."/>
            <person name="Tonouchi N."/>
        </authorList>
    </citation>
    <scope>NUCLEOTIDE SEQUENCE</scope>
    <source>
        <strain evidence="3">NBRC 103393</strain>
    </source>
</reference>
<proteinExistence type="predicted"/>
<dbReference type="Gene3D" id="3.50.50.60">
    <property type="entry name" value="FAD/NAD(P)-binding domain"/>
    <property type="match status" value="1"/>
</dbReference>
<evidence type="ECO:0000313" key="3">
    <source>
        <dbReference type="EMBL" id="GLY68049.1"/>
    </source>
</evidence>
<organism evidence="3 4">
    <name type="scientific">Amycolatopsis taiwanensis</name>
    <dbReference type="NCBI Taxonomy" id="342230"/>
    <lineage>
        <taxon>Bacteria</taxon>
        <taxon>Bacillati</taxon>
        <taxon>Actinomycetota</taxon>
        <taxon>Actinomycetes</taxon>
        <taxon>Pseudonocardiales</taxon>
        <taxon>Pseudonocardiaceae</taxon>
        <taxon>Amycolatopsis</taxon>
    </lineage>
</organism>
<dbReference type="AlphaFoldDB" id="A0A9W6VI57"/>
<feature type="domain" description="Amine oxidase" evidence="2">
    <location>
        <begin position="2"/>
        <end position="68"/>
    </location>
</feature>
<comment type="caution">
    <text evidence="3">The sequence shown here is derived from an EMBL/GenBank/DDBJ whole genome shotgun (WGS) entry which is preliminary data.</text>
</comment>
<dbReference type="InterPro" id="IPR036188">
    <property type="entry name" value="FAD/NAD-bd_sf"/>
</dbReference>
<keyword evidence="4" id="KW-1185">Reference proteome</keyword>
<name>A0A9W6VI57_9PSEU</name>
<dbReference type="Pfam" id="PF01593">
    <property type="entry name" value="Amino_oxidase"/>
    <property type="match status" value="1"/>
</dbReference>
<evidence type="ECO:0000256" key="1">
    <source>
        <dbReference type="SAM" id="MobiDB-lite"/>
    </source>
</evidence>
<feature type="region of interest" description="Disordered" evidence="1">
    <location>
        <begin position="1"/>
        <end position="22"/>
    </location>
</feature>
<dbReference type="InterPro" id="IPR002937">
    <property type="entry name" value="Amino_oxidase"/>
</dbReference>
<dbReference type="EMBL" id="BSTI01000010">
    <property type="protein sequence ID" value="GLY68049.1"/>
    <property type="molecule type" value="Genomic_DNA"/>
</dbReference>